<organism evidence="5 6">
    <name type="scientific">Streptomyces xantholiticus</name>
    <dbReference type="NCBI Taxonomy" id="68285"/>
    <lineage>
        <taxon>Bacteria</taxon>
        <taxon>Bacillati</taxon>
        <taxon>Actinomycetota</taxon>
        <taxon>Actinomycetes</taxon>
        <taxon>Kitasatosporales</taxon>
        <taxon>Streptomycetaceae</taxon>
        <taxon>Streptomyces</taxon>
    </lineage>
</organism>
<dbReference type="Proteomes" id="UP001445472">
    <property type="component" value="Unassembled WGS sequence"/>
</dbReference>
<dbReference type="EMBL" id="JBEPBX010000001">
    <property type="protein sequence ID" value="MER6611929.1"/>
    <property type="molecule type" value="Genomic_DNA"/>
</dbReference>
<sequence length="234" mass="24482">MSKILMVVSGADSLKLSDGTSHPTGFWAEEVAASHEVLRAAGHEVDIATPGGVRPTVDPISLDERGGVEKADAERFRAYLDALDAELARPTDLSGVSAGDYDAVYIPGGHAPMADLAVSTDAGRLLNDADERGMIVAALCHGPAALLSAVKEDGSFTFAGRELTVFSDEEERQGGLGDKSPYLVESRLRELGALVRPGDAWASRVVVDGTLITGQNPQSSADTAQRVVEALAAR</sequence>
<evidence type="ECO:0000256" key="1">
    <source>
        <dbReference type="ARBA" id="ARBA00023016"/>
    </source>
</evidence>
<evidence type="ECO:0000256" key="2">
    <source>
        <dbReference type="ARBA" id="ARBA00023239"/>
    </source>
</evidence>
<evidence type="ECO:0000256" key="3">
    <source>
        <dbReference type="ARBA" id="ARBA00038493"/>
    </source>
</evidence>
<dbReference type="InterPro" id="IPR050325">
    <property type="entry name" value="Prot/Nucl_acid_deglycase"/>
</dbReference>
<reference evidence="5 6" key="1">
    <citation type="submission" date="2024-06" db="EMBL/GenBank/DDBJ databases">
        <title>The Natural Products Discovery Center: Release of the First 8490 Sequenced Strains for Exploring Actinobacteria Biosynthetic Diversity.</title>
        <authorList>
            <person name="Kalkreuter E."/>
            <person name="Kautsar S.A."/>
            <person name="Yang D."/>
            <person name="Bader C.D."/>
            <person name="Teijaro C.N."/>
            <person name="Fluegel L."/>
            <person name="Davis C.M."/>
            <person name="Simpson J.R."/>
            <person name="Lauterbach L."/>
            <person name="Steele A.D."/>
            <person name="Gui C."/>
            <person name="Meng S."/>
            <person name="Li G."/>
            <person name="Viehrig K."/>
            <person name="Ye F."/>
            <person name="Su P."/>
            <person name="Kiefer A.F."/>
            <person name="Nichols A."/>
            <person name="Cepeda A.J."/>
            <person name="Yan W."/>
            <person name="Fan B."/>
            <person name="Jiang Y."/>
            <person name="Adhikari A."/>
            <person name="Zheng C.-J."/>
            <person name="Schuster L."/>
            <person name="Cowan T.M."/>
            <person name="Smanski M.J."/>
            <person name="Chevrette M.G."/>
            <person name="De Carvalho L.P.S."/>
            <person name="Shen B."/>
        </authorList>
    </citation>
    <scope>NUCLEOTIDE SEQUENCE [LARGE SCALE GENOMIC DNA]</scope>
    <source>
        <strain evidence="5 6">NPDC000837</strain>
    </source>
</reference>
<dbReference type="PANTHER" id="PTHR48094">
    <property type="entry name" value="PROTEIN/NUCLEIC ACID DEGLYCASE DJ-1-RELATED"/>
    <property type="match status" value="1"/>
</dbReference>
<dbReference type="Pfam" id="PF01965">
    <property type="entry name" value="DJ-1_PfpI"/>
    <property type="match status" value="1"/>
</dbReference>
<accession>A0ABV1UM97</accession>
<dbReference type="Gene3D" id="3.40.50.880">
    <property type="match status" value="1"/>
</dbReference>
<protein>
    <submittedName>
        <fullName evidence="5">Type 1 glutamine amidotransferase domain-containing protein</fullName>
    </submittedName>
</protein>
<keyword evidence="2" id="KW-0456">Lyase</keyword>
<keyword evidence="5" id="KW-0315">Glutamine amidotransferase</keyword>
<gene>
    <name evidence="5" type="ORF">ABT276_00590</name>
</gene>
<dbReference type="InterPro" id="IPR002818">
    <property type="entry name" value="DJ-1/PfpI"/>
</dbReference>
<name>A0ABV1UM97_9ACTN</name>
<dbReference type="InterPro" id="IPR029062">
    <property type="entry name" value="Class_I_gatase-like"/>
</dbReference>
<feature type="domain" description="DJ-1/PfpI" evidence="4">
    <location>
        <begin position="29"/>
        <end position="229"/>
    </location>
</feature>
<comment type="similarity">
    <text evidence="3">Belongs to the peptidase C56 family. HSP31-like subfamily.</text>
</comment>
<evidence type="ECO:0000313" key="6">
    <source>
        <dbReference type="Proteomes" id="UP001445472"/>
    </source>
</evidence>
<proteinExistence type="inferred from homology"/>
<keyword evidence="6" id="KW-1185">Reference proteome</keyword>
<keyword evidence="1" id="KW-0346">Stress response</keyword>
<comment type="caution">
    <text evidence="5">The sequence shown here is derived from an EMBL/GenBank/DDBJ whole genome shotgun (WGS) entry which is preliminary data.</text>
</comment>
<dbReference type="SUPFAM" id="SSF52317">
    <property type="entry name" value="Class I glutamine amidotransferase-like"/>
    <property type="match status" value="1"/>
</dbReference>
<evidence type="ECO:0000313" key="5">
    <source>
        <dbReference type="EMBL" id="MER6611929.1"/>
    </source>
</evidence>
<dbReference type="RefSeq" id="WP_351974452.1">
    <property type="nucleotide sequence ID" value="NZ_JBEPBX010000001.1"/>
</dbReference>
<dbReference type="CDD" id="cd03141">
    <property type="entry name" value="GATase1_Hsp31_like"/>
    <property type="match status" value="1"/>
</dbReference>
<dbReference type="PANTHER" id="PTHR48094:SF11">
    <property type="entry name" value="GLUTATHIONE-INDEPENDENT GLYOXALASE HSP31-RELATED"/>
    <property type="match status" value="1"/>
</dbReference>
<evidence type="ECO:0000259" key="4">
    <source>
        <dbReference type="Pfam" id="PF01965"/>
    </source>
</evidence>